<proteinExistence type="predicted"/>
<gene>
    <name evidence="1" type="ORF">MGA5115_02246</name>
    <name evidence="2" type="ORF">MGA5116_03128</name>
</gene>
<dbReference type="OrthoDB" id="6106673at2"/>
<dbReference type="Proteomes" id="UP000092871">
    <property type="component" value="Unassembled WGS sequence"/>
</dbReference>
<evidence type="ECO:0000313" key="1">
    <source>
        <dbReference type="EMBL" id="SBT18126.1"/>
    </source>
</evidence>
<dbReference type="EMBL" id="FLRA01000017">
    <property type="protein sequence ID" value="SBT18126.1"/>
    <property type="molecule type" value="Genomic_DNA"/>
</dbReference>
<dbReference type="RefSeq" id="WP_067036447.1">
    <property type="nucleotide sequence ID" value="NZ_FLRA01000017.1"/>
</dbReference>
<keyword evidence="3" id="KW-1185">Reference proteome</keyword>
<reference evidence="1" key="2">
    <citation type="submission" date="2016-06" db="EMBL/GenBank/DDBJ databases">
        <authorList>
            <person name="Kjaerup R.B."/>
            <person name="Dalgaard T.S."/>
            <person name="Juul-Madsen H.R."/>
        </authorList>
    </citation>
    <scope>NUCLEOTIDE SEQUENCE [LARGE SCALE GENOMIC DNA]</scope>
    <source>
        <strain evidence="1">CECT 5115</strain>
    </source>
</reference>
<name>A0A1C3JSQ1_9GAMM</name>
<dbReference type="AlphaFoldDB" id="A0A1C3JSQ1"/>
<dbReference type="Proteomes" id="UP000092840">
    <property type="component" value="Unassembled WGS sequence"/>
</dbReference>
<protein>
    <submittedName>
        <fullName evidence="1">Uncharacterized protein</fullName>
    </submittedName>
</protein>
<reference evidence="2 3" key="1">
    <citation type="submission" date="2016-06" db="EMBL/GenBank/DDBJ databases">
        <authorList>
            <person name="Rodrigo-Torres L."/>
            <person name="Arahal D.R."/>
        </authorList>
    </citation>
    <scope>NUCLEOTIDE SEQUENCE [LARGE SCALE GENOMIC DNA]</scope>
    <source>
        <strain evidence="2 3">CECT 5116</strain>
    </source>
</reference>
<sequence>MALTLHTRNIIRVIDNGVIVNCVILKMCLEHVVVKFREKQYKVPYHLIDEVIGHELLVALEDE</sequence>
<evidence type="ECO:0000313" key="3">
    <source>
        <dbReference type="Proteomes" id="UP000092840"/>
    </source>
</evidence>
<dbReference type="EMBL" id="FLRB01000019">
    <property type="protein sequence ID" value="SBT22506.1"/>
    <property type="molecule type" value="Genomic_DNA"/>
</dbReference>
<organism evidence="1">
    <name type="scientific">Marinomonas gallaica</name>
    <dbReference type="NCBI Taxonomy" id="1806667"/>
    <lineage>
        <taxon>Bacteria</taxon>
        <taxon>Pseudomonadati</taxon>
        <taxon>Pseudomonadota</taxon>
        <taxon>Gammaproteobacteria</taxon>
        <taxon>Oceanospirillales</taxon>
        <taxon>Oceanospirillaceae</taxon>
        <taxon>Marinomonas</taxon>
    </lineage>
</organism>
<accession>A0A1C3JSQ1</accession>
<evidence type="ECO:0000313" key="2">
    <source>
        <dbReference type="EMBL" id="SBT22506.1"/>
    </source>
</evidence>